<accession>A0AAV0AKT7</accession>
<keyword evidence="2" id="KW-1185">Reference proteome</keyword>
<name>A0AAV0AKT7_PHAPC</name>
<evidence type="ECO:0000313" key="2">
    <source>
        <dbReference type="Proteomes" id="UP001153365"/>
    </source>
</evidence>
<evidence type="ECO:0000313" key="1">
    <source>
        <dbReference type="EMBL" id="CAH7668267.1"/>
    </source>
</evidence>
<organism evidence="1 2">
    <name type="scientific">Phakopsora pachyrhizi</name>
    <name type="common">Asian soybean rust disease fungus</name>
    <dbReference type="NCBI Taxonomy" id="170000"/>
    <lineage>
        <taxon>Eukaryota</taxon>
        <taxon>Fungi</taxon>
        <taxon>Dikarya</taxon>
        <taxon>Basidiomycota</taxon>
        <taxon>Pucciniomycotina</taxon>
        <taxon>Pucciniomycetes</taxon>
        <taxon>Pucciniales</taxon>
        <taxon>Phakopsoraceae</taxon>
        <taxon>Phakopsora</taxon>
    </lineage>
</organism>
<feature type="non-terminal residue" evidence="1">
    <location>
        <position position="1"/>
    </location>
</feature>
<protein>
    <submittedName>
        <fullName evidence="1">Uncharacterized protein</fullName>
    </submittedName>
</protein>
<proteinExistence type="predicted"/>
<sequence length="60" mass="6219">PTGAFIGTGGEGWANNNSKSGWYVPVKGFQYHIPWAGCGLPQPIKPFCGGSTASVPRATP</sequence>
<gene>
    <name evidence="1" type="ORF">PPACK8108_LOCUS2749</name>
</gene>
<reference evidence="1" key="1">
    <citation type="submission" date="2022-06" db="EMBL/GenBank/DDBJ databases">
        <authorList>
            <consortium name="SYNGENTA / RWTH Aachen University"/>
        </authorList>
    </citation>
    <scope>NUCLEOTIDE SEQUENCE</scope>
</reference>
<dbReference type="Proteomes" id="UP001153365">
    <property type="component" value="Unassembled WGS sequence"/>
</dbReference>
<comment type="caution">
    <text evidence="1">The sequence shown here is derived from an EMBL/GenBank/DDBJ whole genome shotgun (WGS) entry which is preliminary data.</text>
</comment>
<dbReference type="AlphaFoldDB" id="A0AAV0AKT7"/>
<dbReference type="EMBL" id="CALTRL010000456">
    <property type="protein sequence ID" value="CAH7668267.1"/>
    <property type="molecule type" value="Genomic_DNA"/>
</dbReference>